<evidence type="ECO:0000256" key="1">
    <source>
        <dbReference type="SAM" id="SignalP"/>
    </source>
</evidence>
<name>A0A8J6IXZ9_9FIRM</name>
<sequence length="369" mass="38052">MKKNSTLKKLLAAALSLSLALTLAACTGAGNDSGSSGASSSDGTAAGGSSASAAKTEYKIGLVKYMDHASLDQIEKNVQKELDAKSAELGVTFNYADYTYNGQGDGTTLNQIAAQLVADGVDVVVPIATPAAQVMQSVVTDEDIPIIFAAVSDPVTANLVQDMDAPGGTITGVSDALNTEMIMKMMLAVDPDIQTVGLLYSKSEDSSKKPIEEAKAFLDASGISYVEKTGTNTDEVNSAVDALISAGVEAIFTPTDNTVMQAELSIFEKLNEAKIPHYTGANSFALNGAFFGYGVDYDDLGAETADMVVDLLVNGADPATTPVVILAHEAATINTETCEAIGLSLDDVKAAFATLGIGVVEITTAQSFS</sequence>
<dbReference type="PANTHER" id="PTHR35271:SF1">
    <property type="entry name" value="ABC TRANSPORTER, SUBSTRATE-BINDING LIPOPROTEIN"/>
    <property type="match status" value="1"/>
</dbReference>
<dbReference type="RefSeq" id="WP_147570657.1">
    <property type="nucleotide sequence ID" value="NZ_JACOPO010000004.1"/>
</dbReference>
<protein>
    <submittedName>
        <fullName evidence="2">ABC transporter substrate-binding protein</fullName>
    </submittedName>
</protein>
<dbReference type="CDD" id="cd06325">
    <property type="entry name" value="PBP1_ABC_unchar_transporter"/>
    <property type="match status" value="1"/>
</dbReference>
<dbReference type="InterPro" id="IPR028082">
    <property type="entry name" value="Peripla_BP_I"/>
</dbReference>
<gene>
    <name evidence="2" type="ORF">H8S11_07400</name>
</gene>
<dbReference type="AlphaFoldDB" id="A0A8J6IXZ9"/>
<dbReference type="Proteomes" id="UP000628736">
    <property type="component" value="Unassembled WGS sequence"/>
</dbReference>
<keyword evidence="3" id="KW-1185">Reference proteome</keyword>
<evidence type="ECO:0000313" key="3">
    <source>
        <dbReference type="Proteomes" id="UP000628736"/>
    </source>
</evidence>
<organism evidence="2 3">
    <name type="scientific">Flintibacter hominis</name>
    <dbReference type="NCBI Taxonomy" id="2763048"/>
    <lineage>
        <taxon>Bacteria</taxon>
        <taxon>Bacillati</taxon>
        <taxon>Bacillota</taxon>
        <taxon>Clostridia</taxon>
        <taxon>Eubacteriales</taxon>
        <taxon>Flintibacter</taxon>
    </lineage>
</organism>
<keyword evidence="1" id="KW-0732">Signal</keyword>
<proteinExistence type="predicted"/>
<feature type="signal peptide" evidence="1">
    <location>
        <begin position="1"/>
        <end position="24"/>
    </location>
</feature>
<dbReference type="PANTHER" id="PTHR35271">
    <property type="entry name" value="ABC TRANSPORTER, SUBSTRATE-BINDING LIPOPROTEIN-RELATED"/>
    <property type="match status" value="1"/>
</dbReference>
<dbReference type="SUPFAM" id="SSF53822">
    <property type="entry name" value="Periplasmic binding protein-like I"/>
    <property type="match status" value="1"/>
</dbReference>
<accession>A0A8J6IXZ9</accession>
<dbReference type="EMBL" id="JACOPO010000004">
    <property type="protein sequence ID" value="MBC5722635.1"/>
    <property type="molecule type" value="Genomic_DNA"/>
</dbReference>
<dbReference type="InterPro" id="IPR007487">
    <property type="entry name" value="ABC_transpt-TYRBP-like"/>
</dbReference>
<dbReference type="Pfam" id="PF04392">
    <property type="entry name" value="ABC_sub_bind"/>
    <property type="match status" value="1"/>
</dbReference>
<feature type="chain" id="PRO_5039566027" evidence="1">
    <location>
        <begin position="25"/>
        <end position="369"/>
    </location>
</feature>
<reference evidence="2" key="1">
    <citation type="submission" date="2020-08" db="EMBL/GenBank/DDBJ databases">
        <title>Genome public.</title>
        <authorList>
            <person name="Liu C."/>
            <person name="Sun Q."/>
        </authorList>
    </citation>
    <scope>NUCLEOTIDE SEQUENCE</scope>
    <source>
        <strain evidence="2">NSJ-23</strain>
    </source>
</reference>
<comment type="caution">
    <text evidence="2">The sequence shown here is derived from an EMBL/GenBank/DDBJ whole genome shotgun (WGS) entry which is preliminary data.</text>
</comment>
<dbReference type="PROSITE" id="PS51257">
    <property type="entry name" value="PROKAR_LIPOPROTEIN"/>
    <property type="match status" value="1"/>
</dbReference>
<dbReference type="Gene3D" id="3.40.50.2300">
    <property type="match status" value="2"/>
</dbReference>
<evidence type="ECO:0000313" key="2">
    <source>
        <dbReference type="EMBL" id="MBC5722635.1"/>
    </source>
</evidence>